<accession>A0AAV7MWA2</accession>
<feature type="compositionally biased region" description="Basic and acidic residues" evidence="1">
    <location>
        <begin position="21"/>
        <end position="44"/>
    </location>
</feature>
<organism evidence="2 3">
    <name type="scientific">Pleurodeles waltl</name>
    <name type="common">Iberian ribbed newt</name>
    <dbReference type="NCBI Taxonomy" id="8319"/>
    <lineage>
        <taxon>Eukaryota</taxon>
        <taxon>Metazoa</taxon>
        <taxon>Chordata</taxon>
        <taxon>Craniata</taxon>
        <taxon>Vertebrata</taxon>
        <taxon>Euteleostomi</taxon>
        <taxon>Amphibia</taxon>
        <taxon>Batrachia</taxon>
        <taxon>Caudata</taxon>
        <taxon>Salamandroidea</taxon>
        <taxon>Salamandridae</taxon>
        <taxon>Pleurodelinae</taxon>
        <taxon>Pleurodeles</taxon>
    </lineage>
</organism>
<proteinExistence type="predicted"/>
<evidence type="ECO:0000313" key="2">
    <source>
        <dbReference type="EMBL" id="KAJ1107444.1"/>
    </source>
</evidence>
<reference evidence="2" key="1">
    <citation type="journal article" date="2022" name="bioRxiv">
        <title>Sequencing and chromosome-scale assembly of the giantPleurodeles waltlgenome.</title>
        <authorList>
            <person name="Brown T."/>
            <person name="Elewa A."/>
            <person name="Iarovenko S."/>
            <person name="Subramanian E."/>
            <person name="Araus A.J."/>
            <person name="Petzold A."/>
            <person name="Susuki M."/>
            <person name="Suzuki K.-i.T."/>
            <person name="Hayashi T."/>
            <person name="Toyoda A."/>
            <person name="Oliveira C."/>
            <person name="Osipova E."/>
            <person name="Leigh N.D."/>
            <person name="Simon A."/>
            <person name="Yun M.H."/>
        </authorList>
    </citation>
    <scope>NUCLEOTIDE SEQUENCE</scope>
    <source>
        <strain evidence="2">20211129_DDA</strain>
        <tissue evidence="2">Liver</tissue>
    </source>
</reference>
<dbReference type="Proteomes" id="UP001066276">
    <property type="component" value="Chromosome 9"/>
</dbReference>
<protein>
    <submittedName>
        <fullName evidence="2">Uncharacterized protein</fullName>
    </submittedName>
</protein>
<dbReference type="EMBL" id="JANPWB010000013">
    <property type="protein sequence ID" value="KAJ1107444.1"/>
    <property type="molecule type" value="Genomic_DNA"/>
</dbReference>
<sequence>MKTKDRRPTRPASVEEDTNDEERQRREPPSNDEKEREGGTRSDRGQGSPRKLANHHVPGGARPRQISFCWCVPRGTRGNKGSVGFKALQLSTSCGFQDPQQPPIKTGEYVIQARYCNITIRAQVDGLPARGDQPP</sequence>
<feature type="region of interest" description="Disordered" evidence="1">
    <location>
        <begin position="1"/>
        <end position="64"/>
    </location>
</feature>
<evidence type="ECO:0000256" key="1">
    <source>
        <dbReference type="SAM" id="MobiDB-lite"/>
    </source>
</evidence>
<gene>
    <name evidence="2" type="ORF">NDU88_004834</name>
</gene>
<comment type="caution">
    <text evidence="2">The sequence shown here is derived from an EMBL/GenBank/DDBJ whole genome shotgun (WGS) entry which is preliminary data.</text>
</comment>
<dbReference type="AlphaFoldDB" id="A0AAV7MWA2"/>
<keyword evidence="3" id="KW-1185">Reference proteome</keyword>
<evidence type="ECO:0000313" key="3">
    <source>
        <dbReference type="Proteomes" id="UP001066276"/>
    </source>
</evidence>
<name>A0AAV7MWA2_PLEWA</name>